<proteinExistence type="predicted"/>
<feature type="region of interest" description="Disordered" evidence="1">
    <location>
        <begin position="108"/>
        <end position="128"/>
    </location>
</feature>
<sequence length="1372" mass="162113">MEFDNIETEVDYQPIVLVDFSGSTRAMMGNRQTVLETEIDKLYQKLAKHKVEEIHLMFWSNKVQNLGTFLVSDLKKIKVVEKSKKINCFTYKSPDSKQRQTSTIFGSKRKFNSNQKESKNVKSDRNKNSQTLFQNNNQFDLFSSTKPTQNLFGGQKETINTKTITTNSKQENNTNQKQITSLFSKINIGTQSKINTTSKPLFSKSTTRTKAKESIFKKKPRFSDGFSKKETPQKKPQFDLLVNSKEKKSQEKSDDDAIYINPNGLTYLNSALEQIPNEWCKDKKICDLYIVTDGELSGRIQKTSELLKKLIEEYGIRIFILTVETNRINYREGNVTSGRRIYKMVRENGLTKNVKEFVSYNNYHKAQAFINFINPDLPRGYIPFRNENFKIEKLHLFIKHIESLIQNTKDSFGMIKLAHELSISIYNINKHKAEHLQFGTIEIFCRLFEGSVHYGEIREMFLKEIKNHMDGKSSTFTDYKLNREMVFEKAQVSLFKNVKASLNGKYKKFYISFPIDVKVNKGIQKDNENEKEKENENEKQKENENENEKEKEKEKENDNKNHKKNEDNKNKNENEKEKEKEKEEKENIRPSTQKHIFKFKAKKVKERIKFYEKSFKNGGVKFNDISMPVFPIDIFMDGGFGDQCIRQWIRMNYCKKYGFKIASDYILYYFLVQAVKVVLSDNIEKSIQRAYQTLMKIMLGRKKYGLDITEYNYLENNNHPSSSNGNTKKITYFLSQAAKSEGIGVKPYTLWYCISTIVGLGKSQFKFCKEDLLSDGYEIKWKIEKETIYNLIKSKYRHYQETDLTHEFHYEYMCYITLDDTSETGGYVIPRHGISSTVKCAPNFVLSEEGLESYQGREFMCPICYKKLEISSLTKIKPRKEVLKEMEEKQGLQYQSITLDEPKYNSNSHKKIDVAKLYENCNDYELKLMDECNLEALSYEFDKPTICDPLQNHRPLVFTQEEFNKNVFKRFPFLQGLNYRGVCLAGGFCRSIILKSQMKDLDFFFYGEKEDHYKNFLRFYQDLINNINQYERGKGIENTKKTNITFLLMYKPQFNVFELVGIVDPNKFLHEEYVLDNFSNYKFTSLRKYNKFVYIDPLNRKVYRKRVSRGYQERGIEEDYEFYTHTSNETQPWLKKIESKSTQNYFEDRDITGLRIKYRIQFILVNFDSIGDIFDSFDMNPSKVAFDGEHTYFTRDSELAFRYMMNIVDERRYSDLFDTRLNKYLSYGFSIVMPHLDIRLFTRHFGYNTFKNLAPMAINKFKFSVSSIDRNTIMINHNSNIKDKLDYIKELQENAKKEDVVLYKSTMYCSLVSLLRYVKINKIPYLFCNVAKLPDKDQIIQFKEEQTKVSFKNALNTRIHDFNWYGIYKKKN</sequence>
<evidence type="ECO:0000313" key="2">
    <source>
        <dbReference type="EMBL" id="KAJ3443255.1"/>
    </source>
</evidence>
<organism evidence="2 3">
    <name type="scientific">Anaeramoeba flamelloides</name>
    <dbReference type="NCBI Taxonomy" id="1746091"/>
    <lineage>
        <taxon>Eukaryota</taxon>
        <taxon>Metamonada</taxon>
        <taxon>Anaeramoebidae</taxon>
        <taxon>Anaeramoeba</taxon>
    </lineage>
</organism>
<comment type="caution">
    <text evidence="2">The sequence shown here is derived from an EMBL/GenBank/DDBJ whole genome shotgun (WGS) entry which is preliminary data.</text>
</comment>
<evidence type="ECO:0000256" key="1">
    <source>
        <dbReference type="SAM" id="MobiDB-lite"/>
    </source>
</evidence>
<feature type="compositionally biased region" description="Basic and acidic residues" evidence="1">
    <location>
        <begin position="526"/>
        <end position="588"/>
    </location>
</feature>
<dbReference type="Proteomes" id="UP001146793">
    <property type="component" value="Unassembled WGS sequence"/>
</dbReference>
<name>A0AAV7ZPN5_9EUKA</name>
<dbReference type="EMBL" id="JANTQA010000023">
    <property type="protein sequence ID" value="KAJ3443255.1"/>
    <property type="molecule type" value="Genomic_DNA"/>
</dbReference>
<evidence type="ECO:0000313" key="3">
    <source>
        <dbReference type="Proteomes" id="UP001146793"/>
    </source>
</evidence>
<accession>A0AAV7ZPN5</accession>
<feature type="compositionally biased region" description="Basic and acidic residues" evidence="1">
    <location>
        <begin position="116"/>
        <end position="127"/>
    </location>
</feature>
<protein>
    <submittedName>
        <fullName evidence="2">Death domain-associated protein</fullName>
    </submittedName>
</protein>
<reference evidence="2" key="1">
    <citation type="submission" date="2022-08" db="EMBL/GenBank/DDBJ databases">
        <title>Novel sulphate-reducing endosymbionts in the free-living metamonad Anaeramoeba.</title>
        <authorList>
            <person name="Jerlstrom-Hultqvist J."/>
            <person name="Cepicka I."/>
            <person name="Gallot-Lavallee L."/>
            <person name="Salas-Leiva D."/>
            <person name="Curtis B.A."/>
            <person name="Zahonova K."/>
            <person name="Pipaliya S."/>
            <person name="Dacks J."/>
            <person name="Roger A.J."/>
        </authorList>
    </citation>
    <scope>NUCLEOTIDE SEQUENCE</scope>
    <source>
        <strain evidence="2">Busselton2</strain>
    </source>
</reference>
<feature type="region of interest" description="Disordered" evidence="1">
    <location>
        <begin position="526"/>
        <end position="589"/>
    </location>
</feature>
<gene>
    <name evidence="2" type="ORF">M0812_09089</name>
</gene>